<organism evidence="1 2">
    <name type="scientific">Thermodesulfatator indicus (strain DSM 15286 / JCM 11887 / CIR29812)</name>
    <dbReference type="NCBI Taxonomy" id="667014"/>
    <lineage>
        <taxon>Bacteria</taxon>
        <taxon>Pseudomonadati</taxon>
        <taxon>Thermodesulfobacteriota</taxon>
        <taxon>Thermodesulfobacteria</taxon>
        <taxon>Thermodesulfobacteriales</taxon>
        <taxon>Thermodesulfatatoraceae</taxon>
        <taxon>Thermodesulfatator</taxon>
    </lineage>
</organism>
<reference evidence="2" key="1">
    <citation type="submission" date="2011-04" db="EMBL/GenBank/DDBJ databases">
        <title>The complete genome of Thermodesulfatator indicus DSM 15286.</title>
        <authorList>
            <person name="Lucas S."/>
            <person name="Copeland A."/>
            <person name="Lapidus A."/>
            <person name="Bruce D."/>
            <person name="Goodwin L."/>
            <person name="Pitluck S."/>
            <person name="Peters L."/>
            <person name="Kyrpides N."/>
            <person name="Mavromatis K."/>
            <person name="Pagani I."/>
            <person name="Ivanova N."/>
            <person name="Saunders L."/>
            <person name="Detter J.C."/>
            <person name="Tapia R."/>
            <person name="Han C."/>
            <person name="Land M."/>
            <person name="Hauser L."/>
            <person name="Markowitz V."/>
            <person name="Cheng J.-F."/>
            <person name="Hugenholtz P."/>
            <person name="Woyke T."/>
            <person name="Wu D."/>
            <person name="Spring S."/>
            <person name="Schroeder M."/>
            <person name="Brambilla E."/>
            <person name="Klenk H.-P."/>
            <person name="Eisen J.A."/>
        </authorList>
    </citation>
    <scope>NUCLEOTIDE SEQUENCE [LARGE SCALE GENOMIC DNA]</scope>
    <source>
        <strain evidence="2">DSM 15286 / JCM 11887 / CIR29812</strain>
    </source>
</reference>
<gene>
    <name evidence="1" type="ordered locus">Thein_1150</name>
</gene>
<dbReference type="RefSeq" id="WP_013907761.1">
    <property type="nucleotide sequence ID" value="NC_015681.1"/>
</dbReference>
<protein>
    <submittedName>
        <fullName evidence="1">Uncharacterized protein</fullName>
    </submittedName>
</protein>
<dbReference type="eggNOG" id="ENOG5030QJ1">
    <property type="taxonomic scope" value="Bacteria"/>
</dbReference>
<evidence type="ECO:0000313" key="2">
    <source>
        <dbReference type="Proteomes" id="UP000006793"/>
    </source>
</evidence>
<accession>F8A826</accession>
<dbReference type="InParanoid" id="F8A826"/>
<keyword evidence="2" id="KW-1185">Reference proteome</keyword>
<dbReference type="AlphaFoldDB" id="F8A826"/>
<dbReference type="EMBL" id="CP002683">
    <property type="protein sequence ID" value="AEH45019.1"/>
    <property type="molecule type" value="Genomic_DNA"/>
</dbReference>
<dbReference type="KEGG" id="tid:Thein_1150"/>
<dbReference type="STRING" id="667014.Thein_1150"/>
<dbReference type="OrthoDB" id="9811715at2"/>
<name>F8A826_THEID</name>
<dbReference type="HOGENOM" id="CLU_1371641_0_0_0"/>
<evidence type="ECO:0000313" key="1">
    <source>
        <dbReference type="EMBL" id="AEH45019.1"/>
    </source>
</evidence>
<reference evidence="1 2" key="2">
    <citation type="journal article" date="2012" name="Stand. Genomic Sci.">
        <title>Complete genome sequence of the thermophilic sulfate-reducing ocean bacterium Thermodesulfatator indicus type strain (CIR29812(T)).</title>
        <authorList>
            <person name="Anderson I."/>
            <person name="Saunders E."/>
            <person name="Lapidus A."/>
            <person name="Nolan M."/>
            <person name="Lucas S."/>
            <person name="Tice H."/>
            <person name="Del Rio T.G."/>
            <person name="Cheng J.F."/>
            <person name="Han C."/>
            <person name="Tapia R."/>
            <person name="Goodwin L.A."/>
            <person name="Pitluck S."/>
            <person name="Liolios K."/>
            <person name="Mavromatis K."/>
            <person name="Pagani I."/>
            <person name="Ivanova N."/>
            <person name="Mikhailova N."/>
            <person name="Pati A."/>
            <person name="Chen A."/>
            <person name="Palaniappan K."/>
            <person name="Land M."/>
            <person name="Hauser L."/>
            <person name="Jeffries C.D."/>
            <person name="Chang Y.J."/>
            <person name="Brambilla E.M."/>
            <person name="Rohde M."/>
            <person name="Spring S."/>
            <person name="Goker M."/>
            <person name="Detter J.C."/>
            <person name="Woyke T."/>
            <person name="Bristow J."/>
            <person name="Eisen J.A."/>
            <person name="Markowitz V."/>
            <person name="Hugenholtz P."/>
            <person name="Kyrpides N.C."/>
            <person name="Klenk H.P."/>
        </authorList>
    </citation>
    <scope>NUCLEOTIDE SEQUENCE [LARGE SCALE GENOMIC DNA]</scope>
    <source>
        <strain evidence="2">DSM 15286 / JCM 11887 / CIR29812</strain>
    </source>
</reference>
<sequence>MRCPKCSYIVAEYFKTCPECSNDLTELSEFFGPFPEIKDEFWDSLYQVLEGSSDLHEEIVEEDAFLNTQEDVLSEEDVIFNELLEDEAMEDLDLLEEKESSKEESIEPLNLETAELKEDIDIEFEDIELDEEDLEGAFLEDISPIEENHIETKKAEEVLNKADEEIFDEEVPELELLADLEGVEEILPEELKGDKSSQG</sequence>
<proteinExistence type="predicted"/>
<dbReference type="PaxDb" id="667014-Thein_1150"/>
<dbReference type="Proteomes" id="UP000006793">
    <property type="component" value="Chromosome"/>
</dbReference>